<sequence>MTRSLAAGKSNIPATAKSVNGKISVCWRPACSALFSSSEPGTADACAVKLSTSPIIITAKNAIKRIVPCIKIVGPSIMTEPIAALAEVKFRILSNERNAMKSVPRVSVSCKTARRLAAAKASSKTPITAPPRTINIGARNEYCRTGVSLMAISLPLLELDR</sequence>
<name>A0A6J7PR50_9ZZZZ</name>
<protein>
    <submittedName>
        <fullName evidence="1">Unannotated protein</fullName>
    </submittedName>
</protein>
<organism evidence="1">
    <name type="scientific">freshwater metagenome</name>
    <dbReference type="NCBI Taxonomy" id="449393"/>
    <lineage>
        <taxon>unclassified sequences</taxon>
        <taxon>metagenomes</taxon>
        <taxon>ecological metagenomes</taxon>
    </lineage>
</organism>
<gene>
    <name evidence="1" type="ORF">UFOPK4113_00102</name>
</gene>
<evidence type="ECO:0000313" key="1">
    <source>
        <dbReference type="EMBL" id="CAB5007391.1"/>
    </source>
</evidence>
<proteinExistence type="predicted"/>
<dbReference type="EMBL" id="CAFBPL010000005">
    <property type="protein sequence ID" value="CAB5007391.1"/>
    <property type="molecule type" value="Genomic_DNA"/>
</dbReference>
<dbReference type="AlphaFoldDB" id="A0A6J7PR50"/>
<accession>A0A6J7PR50</accession>
<reference evidence="1" key="1">
    <citation type="submission" date="2020-05" db="EMBL/GenBank/DDBJ databases">
        <authorList>
            <person name="Chiriac C."/>
            <person name="Salcher M."/>
            <person name="Ghai R."/>
            <person name="Kavagutti S V."/>
        </authorList>
    </citation>
    <scope>NUCLEOTIDE SEQUENCE</scope>
</reference>